<evidence type="ECO:0000313" key="3">
    <source>
        <dbReference type="Proteomes" id="UP000233551"/>
    </source>
</evidence>
<sequence>MTTDTRNQELNKLAAALEEQDKAVVELRNHTNNRMDQMTEMISGIALQQNQLMTQLQADETPDDIKLKVVVIHLKGRALQWHQSFKRSLGIDGKTVNWGEYVAALVSRFGEMGYDDLMADLKNLK</sequence>
<comment type="caution">
    <text evidence="2">The sequence shown here is derived from an EMBL/GenBank/DDBJ whole genome shotgun (WGS) entry which is preliminary data.</text>
</comment>
<reference evidence="2 3" key="1">
    <citation type="submission" date="2017-11" db="EMBL/GenBank/DDBJ databases">
        <title>De-novo sequencing of pomegranate (Punica granatum L.) genome.</title>
        <authorList>
            <person name="Akparov Z."/>
            <person name="Amiraslanov A."/>
            <person name="Hajiyeva S."/>
            <person name="Abbasov M."/>
            <person name="Kaur K."/>
            <person name="Hamwieh A."/>
            <person name="Solovyev V."/>
            <person name="Salamov A."/>
            <person name="Braich B."/>
            <person name="Kosarev P."/>
            <person name="Mahmoud A."/>
            <person name="Hajiyev E."/>
            <person name="Babayeva S."/>
            <person name="Izzatullayeva V."/>
            <person name="Mammadov A."/>
            <person name="Mammadov A."/>
            <person name="Sharifova S."/>
            <person name="Ojaghi J."/>
            <person name="Eynullazada K."/>
            <person name="Bayramov B."/>
            <person name="Abdulazimova A."/>
            <person name="Shahmuradov I."/>
        </authorList>
    </citation>
    <scope>NUCLEOTIDE SEQUENCE [LARGE SCALE GENOMIC DNA]</scope>
    <source>
        <strain evidence="3">cv. AG2017</strain>
        <tissue evidence="2">Leaf</tissue>
    </source>
</reference>
<feature type="domain" description="Retrotransposon gag" evidence="1">
    <location>
        <begin position="68"/>
        <end position="125"/>
    </location>
</feature>
<evidence type="ECO:0000259" key="1">
    <source>
        <dbReference type="Pfam" id="PF03732"/>
    </source>
</evidence>
<dbReference type="Pfam" id="PF03732">
    <property type="entry name" value="Retrotrans_gag"/>
    <property type="match status" value="1"/>
</dbReference>
<dbReference type="InterPro" id="IPR005162">
    <property type="entry name" value="Retrotrans_gag_dom"/>
</dbReference>
<dbReference type="Proteomes" id="UP000233551">
    <property type="component" value="Unassembled WGS sequence"/>
</dbReference>
<evidence type="ECO:0000313" key="2">
    <source>
        <dbReference type="EMBL" id="PKI74761.1"/>
    </source>
</evidence>
<gene>
    <name evidence="2" type="ORF">CRG98_004870</name>
</gene>
<protein>
    <recommendedName>
        <fullName evidence="1">Retrotransposon gag domain-containing protein</fullName>
    </recommendedName>
</protein>
<accession>A0A2I0L238</accession>
<keyword evidence="3" id="KW-1185">Reference proteome</keyword>
<proteinExistence type="predicted"/>
<name>A0A2I0L238_PUNGR</name>
<dbReference type="AlphaFoldDB" id="A0A2I0L238"/>
<dbReference type="EMBL" id="PGOL01000195">
    <property type="protein sequence ID" value="PKI74761.1"/>
    <property type="molecule type" value="Genomic_DNA"/>
</dbReference>
<organism evidence="2 3">
    <name type="scientific">Punica granatum</name>
    <name type="common">Pomegranate</name>
    <dbReference type="NCBI Taxonomy" id="22663"/>
    <lineage>
        <taxon>Eukaryota</taxon>
        <taxon>Viridiplantae</taxon>
        <taxon>Streptophyta</taxon>
        <taxon>Embryophyta</taxon>
        <taxon>Tracheophyta</taxon>
        <taxon>Spermatophyta</taxon>
        <taxon>Magnoliopsida</taxon>
        <taxon>eudicotyledons</taxon>
        <taxon>Gunneridae</taxon>
        <taxon>Pentapetalae</taxon>
        <taxon>rosids</taxon>
        <taxon>malvids</taxon>
        <taxon>Myrtales</taxon>
        <taxon>Lythraceae</taxon>
        <taxon>Punica</taxon>
    </lineage>
</organism>